<dbReference type="Proteomes" id="UP000794436">
    <property type="component" value="Unassembled WGS sequence"/>
</dbReference>
<comment type="caution">
    <text evidence="2">The sequence shown here is derived from an EMBL/GenBank/DDBJ whole genome shotgun (WGS) entry which is preliminary data.</text>
</comment>
<evidence type="ECO:0000259" key="1">
    <source>
        <dbReference type="PROSITE" id="PS51186"/>
    </source>
</evidence>
<sequence>MMPPTSIDLSKLRVRKTEWQEVSQVGELLVDGFHDSPFWSCIDLHTKYPDAEKFFFERRGQLMFDHSFLITYEDQVIGHYCISPENDTGPAFWKLMWYGLYLLPIRYGWQFTKQTLDLLDSNSDTRDEVLGKRPPAVKLEAFVIKQEWRGRGIGKFLLEHFTLKDCSRMVLMAQEKDVVGLYEKVGFRTLDQRIVRTGYGREYENWIMEYDAAGESA</sequence>
<keyword evidence="3" id="KW-1185">Reference proteome</keyword>
<evidence type="ECO:0000313" key="3">
    <source>
        <dbReference type="Proteomes" id="UP000794436"/>
    </source>
</evidence>
<dbReference type="Pfam" id="PF13508">
    <property type="entry name" value="Acetyltransf_7"/>
    <property type="match status" value="1"/>
</dbReference>
<dbReference type="PROSITE" id="PS51186">
    <property type="entry name" value="GNAT"/>
    <property type="match status" value="1"/>
</dbReference>
<dbReference type="InterPro" id="IPR016181">
    <property type="entry name" value="Acyl_CoA_acyltransferase"/>
</dbReference>
<protein>
    <recommendedName>
        <fullName evidence="1">N-acetyltransferase domain-containing protein</fullName>
    </recommendedName>
</protein>
<dbReference type="SUPFAM" id="SSF55729">
    <property type="entry name" value="Acyl-CoA N-acyltransferases (Nat)"/>
    <property type="match status" value="1"/>
</dbReference>
<dbReference type="GO" id="GO:0016747">
    <property type="term" value="F:acyltransferase activity, transferring groups other than amino-acyl groups"/>
    <property type="evidence" value="ECO:0007669"/>
    <property type="project" value="InterPro"/>
</dbReference>
<accession>A0A8K1CM31</accession>
<dbReference type="CDD" id="cd04301">
    <property type="entry name" value="NAT_SF"/>
    <property type="match status" value="1"/>
</dbReference>
<evidence type="ECO:0000313" key="2">
    <source>
        <dbReference type="EMBL" id="TMW65569.1"/>
    </source>
</evidence>
<feature type="domain" description="N-acetyltransferase" evidence="1">
    <location>
        <begin position="12"/>
        <end position="213"/>
    </location>
</feature>
<gene>
    <name evidence="2" type="ORF">Poli38472_008211</name>
</gene>
<dbReference type="InterPro" id="IPR000182">
    <property type="entry name" value="GNAT_dom"/>
</dbReference>
<name>A0A8K1CM31_PYTOL</name>
<dbReference type="Gene3D" id="3.40.630.30">
    <property type="match status" value="1"/>
</dbReference>
<proteinExistence type="predicted"/>
<dbReference type="EMBL" id="SPLM01000037">
    <property type="protein sequence ID" value="TMW65569.1"/>
    <property type="molecule type" value="Genomic_DNA"/>
</dbReference>
<organism evidence="2 3">
    <name type="scientific">Pythium oligandrum</name>
    <name type="common">Mycoparasitic fungus</name>
    <dbReference type="NCBI Taxonomy" id="41045"/>
    <lineage>
        <taxon>Eukaryota</taxon>
        <taxon>Sar</taxon>
        <taxon>Stramenopiles</taxon>
        <taxon>Oomycota</taxon>
        <taxon>Peronosporomycetes</taxon>
        <taxon>Pythiales</taxon>
        <taxon>Pythiaceae</taxon>
        <taxon>Pythium</taxon>
    </lineage>
</organism>
<reference evidence="2" key="1">
    <citation type="submission" date="2019-03" db="EMBL/GenBank/DDBJ databases">
        <title>Long read genome sequence of the mycoparasitic Pythium oligandrum ATCC 38472 isolated from sugarbeet rhizosphere.</title>
        <authorList>
            <person name="Gaulin E."/>
        </authorList>
    </citation>
    <scope>NUCLEOTIDE SEQUENCE</scope>
    <source>
        <strain evidence="2">ATCC 38472_TT</strain>
    </source>
</reference>
<dbReference type="AlphaFoldDB" id="A0A8K1CM31"/>